<dbReference type="Proteomes" id="UP000821845">
    <property type="component" value="Chromosome 1"/>
</dbReference>
<evidence type="ECO:0000313" key="2">
    <source>
        <dbReference type="Proteomes" id="UP000821845"/>
    </source>
</evidence>
<gene>
    <name evidence="1" type="ORF">HPB50_004437</name>
</gene>
<organism evidence="1 2">
    <name type="scientific">Hyalomma asiaticum</name>
    <name type="common">Tick</name>
    <dbReference type="NCBI Taxonomy" id="266040"/>
    <lineage>
        <taxon>Eukaryota</taxon>
        <taxon>Metazoa</taxon>
        <taxon>Ecdysozoa</taxon>
        <taxon>Arthropoda</taxon>
        <taxon>Chelicerata</taxon>
        <taxon>Arachnida</taxon>
        <taxon>Acari</taxon>
        <taxon>Parasitiformes</taxon>
        <taxon>Ixodida</taxon>
        <taxon>Ixodoidea</taxon>
        <taxon>Ixodidae</taxon>
        <taxon>Hyalomminae</taxon>
        <taxon>Hyalomma</taxon>
    </lineage>
</organism>
<comment type="caution">
    <text evidence="1">The sequence shown here is derived from an EMBL/GenBank/DDBJ whole genome shotgun (WGS) entry which is preliminary data.</text>
</comment>
<name>A0ACB7TCC3_HYAAI</name>
<evidence type="ECO:0000313" key="1">
    <source>
        <dbReference type="EMBL" id="KAH6944660.1"/>
    </source>
</evidence>
<sequence length="213" mass="23182">MAARSSHQRRQRATRRRCSGAASLMGVGRVLGFLSDPLGDHKNKGHALGYTGQAGDLCALFAAPFAVDRPPPVAPPMGRSGPRHRHHQQQHRRPQEQQPPQGESRSYRGTQSHPIISRSETPVPLLASIVAPERIHAEGERGTPLRSIESGPPQHEKEKYYAARSCRLTGVSESSPNSFSGHVDDALCRAPGTNVGRSIQHGSFLFLSLRSLV</sequence>
<proteinExistence type="predicted"/>
<accession>A0ACB7TCC3</accession>
<dbReference type="EMBL" id="CM023481">
    <property type="protein sequence ID" value="KAH6944660.1"/>
    <property type="molecule type" value="Genomic_DNA"/>
</dbReference>
<reference evidence="1" key="1">
    <citation type="submission" date="2020-05" db="EMBL/GenBank/DDBJ databases">
        <title>Large-scale comparative analyses of tick genomes elucidate their genetic diversity and vector capacities.</title>
        <authorList>
            <person name="Jia N."/>
            <person name="Wang J."/>
            <person name="Shi W."/>
            <person name="Du L."/>
            <person name="Sun Y."/>
            <person name="Zhan W."/>
            <person name="Jiang J."/>
            <person name="Wang Q."/>
            <person name="Zhang B."/>
            <person name="Ji P."/>
            <person name="Sakyi L.B."/>
            <person name="Cui X."/>
            <person name="Yuan T."/>
            <person name="Jiang B."/>
            <person name="Yang W."/>
            <person name="Lam T.T.-Y."/>
            <person name="Chang Q."/>
            <person name="Ding S."/>
            <person name="Wang X."/>
            <person name="Zhu J."/>
            <person name="Ruan X."/>
            <person name="Zhao L."/>
            <person name="Wei J."/>
            <person name="Que T."/>
            <person name="Du C."/>
            <person name="Cheng J."/>
            <person name="Dai P."/>
            <person name="Han X."/>
            <person name="Huang E."/>
            <person name="Gao Y."/>
            <person name="Liu J."/>
            <person name="Shao H."/>
            <person name="Ye R."/>
            <person name="Li L."/>
            <person name="Wei W."/>
            <person name="Wang X."/>
            <person name="Wang C."/>
            <person name="Yang T."/>
            <person name="Huo Q."/>
            <person name="Li W."/>
            <person name="Guo W."/>
            <person name="Chen H."/>
            <person name="Zhou L."/>
            <person name="Ni X."/>
            <person name="Tian J."/>
            <person name="Zhou Y."/>
            <person name="Sheng Y."/>
            <person name="Liu T."/>
            <person name="Pan Y."/>
            <person name="Xia L."/>
            <person name="Li J."/>
            <person name="Zhao F."/>
            <person name="Cao W."/>
        </authorList>
    </citation>
    <scope>NUCLEOTIDE SEQUENCE</scope>
    <source>
        <strain evidence="1">Hyas-2018</strain>
    </source>
</reference>
<protein>
    <submittedName>
        <fullName evidence="1">Uncharacterized protein</fullName>
    </submittedName>
</protein>
<keyword evidence="2" id="KW-1185">Reference proteome</keyword>